<dbReference type="EMBL" id="JEME01003150">
    <property type="protein sequence ID" value="KYG02195.1"/>
    <property type="molecule type" value="Genomic_DNA"/>
</dbReference>
<dbReference type="AlphaFoldDB" id="A0A150TBW8"/>
<name>A0A150TBW8_SORCE</name>
<organism evidence="1 2">
    <name type="scientific">Sorangium cellulosum</name>
    <name type="common">Polyangium cellulosum</name>
    <dbReference type="NCBI Taxonomy" id="56"/>
    <lineage>
        <taxon>Bacteria</taxon>
        <taxon>Pseudomonadati</taxon>
        <taxon>Myxococcota</taxon>
        <taxon>Polyangia</taxon>
        <taxon>Polyangiales</taxon>
        <taxon>Polyangiaceae</taxon>
        <taxon>Sorangium</taxon>
    </lineage>
</organism>
<evidence type="ECO:0000313" key="1">
    <source>
        <dbReference type="EMBL" id="KYG02195.1"/>
    </source>
</evidence>
<proteinExistence type="predicted"/>
<accession>A0A150TBW8</accession>
<gene>
    <name evidence="1" type="ORF">BE21_55190</name>
</gene>
<comment type="caution">
    <text evidence="1">The sequence shown here is derived from an EMBL/GenBank/DDBJ whole genome shotgun (WGS) entry which is preliminary data.</text>
</comment>
<reference evidence="1 2" key="1">
    <citation type="submission" date="2014-02" db="EMBL/GenBank/DDBJ databases">
        <title>The small core and large imbalanced accessory genome model reveals a collaborative survival strategy of Sorangium cellulosum strains in nature.</title>
        <authorList>
            <person name="Han K."/>
            <person name="Peng R."/>
            <person name="Blom J."/>
            <person name="Li Y.-Z."/>
        </authorList>
    </citation>
    <scope>NUCLEOTIDE SEQUENCE [LARGE SCALE GENOMIC DNA]</scope>
    <source>
        <strain evidence="1 2">So0007-03</strain>
    </source>
</reference>
<protein>
    <submittedName>
        <fullName evidence="1">Uncharacterized protein</fullName>
    </submittedName>
</protein>
<sequence>MMRITKAQLEVFQSEAVLAFEDEMIGHCRVFSPRLSSILGGQHLRGVIRAAIQRAASHGFTIRGTVRLFIELGFLFGSSFDVDVQYPWARKYLGEPDPRTQMQRANSLHAATIRALEAIHGPDNSYTYEALRKLQLLATAPPRLRENEFYGVVLAEMARVHPQKCAYAGEQSLRDLIAFAEAKALQHGLSELHEVLLLVVLMFSFGQGCTEDLLYPWIARTLANDRVSSPSARANQLQRKALTWLRHVLANSGTNS</sequence>
<evidence type="ECO:0000313" key="2">
    <source>
        <dbReference type="Proteomes" id="UP000075502"/>
    </source>
</evidence>
<dbReference type="Proteomes" id="UP000075502">
    <property type="component" value="Unassembled WGS sequence"/>
</dbReference>